<evidence type="ECO:0000256" key="2">
    <source>
        <dbReference type="ARBA" id="ARBA00011207"/>
    </source>
</evidence>
<dbReference type="EMBL" id="BK064414">
    <property type="protein sequence ID" value="DBA35692.1"/>
    <property type="molecule type" value="mRNA"/>
</dbReference>
<evidence type="ECO:0000313" key="9">
    <source>
        <dbReference type="EMBL" id="EDV39080.1"/>
    </source>
</evidence>
<dbReference type="EMBL" id="CH902618">
    <property type="protein sequence ID" value="EDV39080.1"/>
    <property type="molecule type" value="Genomic_DNA"/>
</dbReference>
<dbReference type="GO" id="GO:0060180">
    <property type="term" value="P:female mating behavior"/>
    <property type="evidence" value="ECO:0007669"/>
    <property type="project" value="EnsemblMetazoa"/>
</dbReference>
<evidence type="ECO:0000256" key="5">
    <source>
        <dbReference type="ARBA" id="ARBA00023157"/>
    </source>
</evidence>
<dbReference type="GO" id="GO:0005179">
    <property type="term" value="F:hormone activity"/>
    <property type="evidence" value="ECO:0007669"/>
    <property type="project" value="InterPro"/>
</dbReference>
<dbReference type="InParanoid" id="B3MA66"/>
<dbReference type="GO" id="GO:0008286">
    <property type="term" value="P:insulin receptor signaling pathway"/>
    <property type="evidence" value="ECO:0007669"/>
    <property type="project" value="EnsemblMetazoa"/>
</dbReference>
<evidence type="ECO:0000313" key="10">
    <source>
        <dbReference type="Proteomes" id="UP000007801"/>
    </source>
</evidence>
<dbReference type="GO" id="GO:2000252">
    <property type="term" value="P:negative regulation of feeding behavior"/>
    <property type="evidence" value="ECO:0007669"/>
    <property type="project" value="EnsemblMetazoa"/>
</dbReference>
<dbReference type="OMA" id="CKEFNSV"/>
<keyword evidence="5" id="KW-1015">Disulfide bond</keyword>
<evidence type="ECO:0000256" key="6">
    <source>
        <dbReference type="SAM" id="SignalP"/>
    </source>
</evidence>
<dbReference type="eggNOG" id="ENOG502T6SN">
    <property type="taxonomic scope" value="Eukaryota"/>
</dbReference>
<dbReference type="GO" id="GO:0005615">
    <property type="term" value="C:extracellular space"/>
    <property type="evidence" value="ECO:0007669"/>
    <property type="project" value="EnsemblMetazoa"/>
</dbReference>
<dbReference type="GO" id="GO:0032094">
    <property type="term" value="P:response to food"/>
    <property type="evidence" value="ECO:0007669"/>
    <property type="project" value="EnsemblMetazoa"/>
</dbReference>
<comment type="similarity">
    <text evidence="1">Belongs to the insulin family.</text>
</comment>
<dbReference type="GO" id="GO:0045475">
    <property type="term" value="P:locomotor rhythm"/>
    <property type="evidence" value="ECO:0007669"/>
    <property type="project" value="EnsemblMetazoa"/>
</dbReference>
<dbReference type="FunCoup" id="B3MA66">
    <property type="interactions" value="277"/>
</dbReference>
<dbReference type="AlphaFoldDB" id="B3MA66"/>
<dbReference type="GeneID" id="6507309"/>
<evidence type="ECO:0000256" key="3">
    <source>
        <dbReference type="ARBA" id="ARBA00022685"/>
    </source>
</evidence>
<sequence length="137" mass="15491">MCRVLSLTVLLILAFVANVHSWNPTDNVMRCSFQLSEALSLICKEFNPIIPRKRNMPISEMDPLDPIQYVEEKESDSSALDLPQYSFASLYSGRFNGDGPINSLSALHRRTRQGIVDRCCRTKCPYSVLSEYCSVPL</sequence>
<keyword evidence="10" id="KW-1185">Reference proteome</keyword>
<dbReference type="GO" id="GO:0005158">
    <property type="term" value="F:insulin receptor binding"/>
    <property type="evidence" value="ECO:0007669"/>
    <property type="project" value="EnsemblMetazoa"/>
</dbReference>
<dbReference type="OrthoDB" id="10019596at2759"/>
<dbReference type="GO" id="GO:0030431">
    <property type="term" value="P:sleep"/>
    <property type="evidence" value="ECO:0007669"/>
    <property type="project" value="EnsemblMetazoa"/>
</dbReference>
<dbReference type="GO" id="GO:0071333">
    <property type="term" value="P:cellular response to glucose stimulus"/>
    <property type="evidence" value="ECO:0007669"/>
    <property type="project" value="EnsemblMetazoa"/>
</dbReference>
<reference evidence="8" key="4">
    <citation type="journal article" date="2022" name="F1000Research">
        <title>Manual annotation of Drosophila genes: a Genomics Education Partnership protocol.</title>
        <authorList>
            <person name="Rele C.P."/>
            <person name="Sandlin K.M."/>
            <person name="Leung W."/>
            <person name="Reed L.K."/>
        </authorList>
    </citation>
    <scope>NUCLEOTIDE SEQUENCE</scope>
</reference>
<dbReference type="Gene3D" id="1.10.100.10">
    <property type="entry name" value="Insulin-like"/>
    <property type="match status" value="1"/>
</dbReference>
<dbReference type="GO" id="GO:0070328">
    <property type="term" value="P:triglyceride homeostasis"/>
    <property type="evidence" value="ECO:0007669"/>
    <property type="project" value="EnsemblMetazoa"/>
</dbReference>
<reference evidence="9 10" key="1">
    <citation type="journal article" date="2007" name="Nature">
        <title>Evolution of genes and genomes on the Drosophila phylogeny.</title>
        <authorList>
            <consortium name="Drosophila 12 Genomes Consortium"/>
            <person name="Clark A.G."/>
            <person name="Eisen M.B."/>
            <person name="Smith D.R."/>
            <person name="Bergman C.M."/>
            <person name="Oliver B."/>
            <person name="Markow T.A."/>
            <person name="Kaufman T.C."/>
            <person name="Kellis M."/>
            <person name="Gelbart W."/>
            <person name="Iyer V.N."/>
            <person name="Pollard D.A."/>
            <person name="Sackton T.B."/>
            <person name="Larracuente A.M."/>
            <person name="Singh N.D."/>
            <person name="Abad J.P."/>
            <person name="Abt D.N."/>
            <person name="Adryan B."/>
            <person name="Aguade M."/>
            <person name="Akashi H."/>
            <person name="Anderson W.W."/>
            <person name="Aquadro C.F."/>
            <person name="Ardell D.H."/>
            <person name="Arguello R."/>
            <person name="Artieri C.G."/>
            <person name="Barbash D.A."/>
            <person name="Barker D."/>
            <person name="Barsanti P."/>
            <person name="Batterham P."/>
            <person name="Batzoglou S."/>
            <person name="Begun D."/>
            <person name="Bhutkar A."/>
            <person name="Blanco E."/>
            <person name="Bosak S.A."/>
            <person name="Bradley R.K."/>
            <person name="Brand A.D."/>
            <person name="Brent M.R."/>
            <person name="Brooks A.N."/>
            <person name="Brown R.H."/>
            <person name="Butlin R.K."/>
            <person name="Caggese C."/>
            <person name="Calvi B.R."/>
            <person name="Bernardo de Carvalho A."/>
            <person name="Caspi A."/>
            <person name="Castrezana S."/>
            <person name="Celniker S.E."/>
            <person name="Chang J.L."/>
            <person name="Chapple C."/>
            <person name="Chatterji S."/>
            <person name="Chinwalla A."/>
            <person name="Civetta A."/>
            <person name="Clifton S.W."/>
            <person name="Comeron J.M."/>
            <person name="Costello J.C."/>
            <person name="Coyne J.A."/>
            <person name="Daub J."/>
            <person name="David R.G."/>
            <person name="Delcher A.L."/>
            <person name="Delehaunty K."/>
            <person name="Do C.B."/>
            <person name="Ebling H."/>
            <person name="Edwards K."/>
            <person name="Eickbush T."/>
            <person name="Evans J.D."/>
            <person name="Filipski A."/>
            <person name="Findeiss S."/>
            <person name="Freyhult E."/>
            <person name="Fulton L."/>
            <person name="Fulton R."/>
            <person name="Garcia A.C."/>
            <person name="Gardiner A."/>
            <person name="Garfield D.A."/>
            <person name="Garvin B.E."/>
            <person name="Gibson G."/>
            <person name="Gilbert D."/>
            <person name="Gnerre S."/>
            <person name="Godfrey J."/>
            <person name="Good R."/>
            <person name="Gotea V."/>
            <person name="Gravely B."/>
            <person name="Greenberg A.J."/>
            <person name="Griffiths-Jones S."/>
            <person name="Gross S."/>
            <person name="Guigo R."/>
            <person name="Gustafson E.A."/>
            <person name="Haerty W."/>
            <person name="Hahn M.W."/>
            <person name="Halligan D.L."/>
            <person name="Halpern A.L."/>
            <person name="Halter G.M."/>
            <person name="Han M.V."/>
            <person name="Heger A."/>
            <person name="Hillier L."/>
            <person name="Hinrichs A.S."/>
            <person name="Holmes I."/>
            <person name="Hoskins R.A."/>
            <person name="Hubisz M.J."/>
            <person name="Hultmark D."/>
            <person name="Huntley M.A."/>
            <person name="Jaffe D.B."/>
            <person name="Jagadeeshan S."/>
            <person name="Jeck W.R."/>
            <person name="Johnson J."/>
            <person name="Jones C.D."/>
            <person name="Jordan W.C."/>
            <person name="Karpen G.H."/>
            <person name="Kataoka E."/>
            <person name="Keightley P.D."/>
            <person name="Kheradpour P."/>
            <person name="Kirkness E.F."/>
            <person name="Koerich L.B."/>
            <person name="Kristiansen K."/>
            <person name="Kudrna D."/>
            <person name="Kulathinal R.J."/>
            <person name="Kumar S."/>
            <person name="Kwok R."/>
            <person name="Lander E."/>
            <person name="Langley C.H."/>
            <person name="Lapoint R."/>
            <person name="Lazzaro B.P."/>
            <person name="Lee S.J."/>
            <person name="Levesque L."/>
            <person name="Li R."/>
            <person name="Lin C.F."/>
            <person name="Lin M.F."/>
            <person name="Lindblad-Toh K."/>
            <person name="Llopart A."/>
            <person name="Long M."/>
            <person name="Low L."/>
            <person name="Lozovsky E."/>
            <person name="Lu J."/>
            <person name="Luo M."/>
            <person name="Machado C.A."/>
            <person name="Makalowski W."/>
            <person name="Marzo M."/>
            <person name="Matsuda M."/>
            <person name="Matzkin L."/>
            <person name="McAllister B."/>
            <person name="McBride C.S."/>
            <person name="McKernan B."/>
            <person name="McKernan K."/>
            <person name="Mendez-Lago M."/>
            <person name="Minx P."/>
            <person name="Mollenhauer M.U."/>
            <person name="Montooth K."/>
            <person name="Mount S.M."/>
            <person name="Mu X."/>
            <person name="Myers E."/>
            <person name="Negre B."/>
            <person name="Newfeld S."/>
            <person name="Nielsen R."/>
            <person name="Noor M.A."/>
            <person name="O'Grady P."/>
            <person name="Pachter L."/>
            <person name="Papaceit M."/>
            <person name="Parisi M.J."/>
            <person name="Parisi M."/>
            <person name="Parts L."/>
            <person name="Pedersen J.S."/>
            <person name="Pesole G."/>
            <person name="Phillippy A.M."/>
            <person name="Ponting C.P."/>
            <person name="Pop M."/>
            <person name="Porcelli D."/>
            <person name="Powell J.R."/>
            <person name="Prohaska S."/>
            <person name="Pruitt K."/>
            <person name="Puig M."/>
            <person name="Quesneville H."/>
            <person name="Ram K.R."/>
            <person name="Rand D."/>
            <person name="Rasmussen M.D."/>
            <person name="Reed L.K."/>
            <person name="Reenan R."/>
            <person name="Reily A."/>
            <person name="Remington K.A."/>
            <person name="Rieger T.T."/>
            <person name="Ritchie M.G."/>
            <person name="Robin C."/>
            <person name="Rogers Y.H."/>
            <person name="Rohde C."/>
            <person name="Rozas J."/>
            <person name="Rubenfield M.J."/>
            <person name="Ruiz A."/>
            <person name="Russo S."/>
            <person name="Salzberg S.L."/>
            <person name="Sanchez-Gracia A."/>
            <person name="Saranga D.J."/>
            <person name="Sato H."/>
            <person name="Schaeffer S.W."/>
            <person name="Schatz M.C."/>
            <person name="Schlenke T."/>
            <person name="Schwartz R."/>
            <person name="Segarra C."/>
            <person name="Singh R.S."/>
            <person name="Sirot L."/>
            <person name="Sirota M."/>
            <person name="Sisneros N.B."/>
            <person name="Smith C.D."/>
            <person name="Smith T.F."/>
            <person name="Spieth J."/>
            <person name="Stage D.E."/>
            <person name="Stark A."/>
            <person name="Stephan W."/>
            <person name="Strausberg R.L."/>
            <person name="Strempel S."/>
            <person name="Sturgill D."/>
            <person name="Sutton G."/>
            <person name="Sutton G.G."/>
            <person name="Tao W."/>
            <person name="Teichmann S."/>
            <person name="Tobari Y.N."/>
            <person name="Tomimura Y."/>
            <person name="Tsolas J.M."/>
            <person name="Valente V.L."/>
            <person name="Venter E."/>
            <person name="Venter J.C."/>
            <person name="Vicario S."/>
            <person name="Vieira F.G."/>
            <person name="Vilella A.J."/>
            <person name="Villasante A."/>
            <person name="Walenz B."/>
            <person name="Wang J."/>
            <person name="Wasserman M."/>
            <person name="Watts T."/>
            <person name="Wilson D."/>
            <person name="Wilson R.K."/>
            <person name="Wing R.A."/>
            <person name="Wolfner M.F."/>
            <person name="Wong A."/>
            <person name="Wong G.K."/>
            <person name="Wu C.I."/>
            <person name="Wu G."/>
            <person name="Yamamoto D."/>
            <person name="Yang H.P."/>
            <person name="Yang S.P."/>
            <person name="Yorke J.A."/>
            <person name="Yoshida K."/>
            <person name="Zdobnov E."/>
            <person name="Zhang P."/>
            <person name="Zhang Y."/>
            <person name="Zimin A.V."/>
            <person name="Baldwin J."/>
            <person name="Abdouelleil A."/>
            <person name="Abdulkadir J."/>
            <person name="Abebe A."/>
            <person name="Abera B."/>
            <person name="Abreu J."/>
            <person name="Acer S.C."/>
            <person name="Aftuck L."/>
            <person name="Alexander A."/>
            <person name="An P."/>
            <person name="Anderson E."/>
            <person name="Anderson S."/>
            <person name="Arachi H."/>
            <person name="Azer M."/>
            <person name="Bachantsang P."/>
            <person name="Barry A."/>
            <person name="Bayul T."/>
            <person name="Berlin A."/>
            <person name="Bessette D."/>
            <person name="Bloom T."/>
            <person name="Blye J."/>
            <person name="Boguslavskiy L."/>
            <person name="Bonnet C."/>
            <person name="Boukhgalter B."/>
            <person name="Bourzgui I."/>
            <person name="Brown A."/>
            <person name="Cahill P."/>
            <person name="Channer S."/>
            <person name="Cheshatsang Y."/>
            <person name="Chuda L."/>
            <person name="Citroen M."/>
            <person name="Collymore A."/>
            <person name="Cooke P."/>
            <person name="Costello M."/>
            <person name="D'Aco K."/>
            <person name="Daza R."/>
            <person name="De Haan G."/>
            <person name="DeGray S."/>
            <person name="DeMaso C."/>
            <person name="Dhargay N."/>
            <person name="Dooley K."/>
            <person name="Dooley E."/>
            <person name="Doricent M."/>
            <person name="Dorje P."/>
            <person name="Dorjee K."/>
            <person name="Dupes A."/>
            <person name="Elong R."/>
            <person name="Falk J."/>
            <person name="Farina A."/>
            <person name="Faro S."/>
            <person name="Ferguson D."/>
            <person name="Fisher S."/>
            <person name="Foley C.D."/>
            <person name="Franke A."/>
            <person name="Friedrich D."/>
            <person name="Gadbois L."/>
            <person name="Gearin G."/>
            <person name="Gearin C.R."/>
            <person name="Giannoukos G."/>
            <person name="Goode T."/>
            <person name="Graham J."/>
            <person name="Grandbois E."/>
            <person name="Grewal S."/>
            <person name="Gyaltsen K."/>
            <person name="Hafez N."/>
            <person name="Hagos B."/>
            <person name="Hall J."/>
            <person name="Henson C."/>
            <person name="Hollinger A."/>
            <person name="Honan T."/>
            <person name="Huard M.D."/>
            <person name="Hughes L."/>
            <person name="Hurhula B."/>
            <person name="Husby M.E."/>
            <person name="Kamat A."/>
            <person name="Kanga B."/>
            <person name="Kashin S."/>
            <person name="Khazanovich D."/>
            <person name="Kisner P."/>
            <person name="Lance K."/>
            <person name="Lara M."/>
            <person name="Lee W."/>
            <person name="Lennon N."/>
            <person name="Letendre F."/>
            <person name="LeVine R."/>
            <person name="Lipovsky A."/>
            <person name="Liu X."/>
            <person name="Liu J."/>
            <person name="Liu S."/>
            <person name="Lokyitsang T."/>
            <person name="Lokyitsang Y."/>
            <person name="Lubonja R."/>
            <person name="Lui A."/>
            <person name="MacDonald P."/>
            <person name="Magnisalis V."/>
            <person name="Maru K."/>
            <person name="Matthews C."/>
            <person name="McCusker W."/>
            <person name="McDonough S."/>
            <person name="Mehta T."/>
            <person name="Meldrim J."/>
            <person name="Meneus L."/>
            <person name="Mihai O."/>
            <person name="Mihalev A."/>
            <person name="Mihova T."/>
            <person name="Mittelman R."/>
            <person name="Mlenga V."/>
            <person name="Montmayeur A."/>
            <person name="Mulrain L."/>
            <person name="Navidi A."/>
            <person name="Naylor J."/>
            <person name="Negash T."/>
            <person name="Nguyen T."/>
            <person name="Nguyen N."/>
            <person name="Nicol R."/>
            <person name="Norbu C."/>
            <person name="Norbu N."/>
            <person name="Novod N."/>
            <person name="O'Neill B."/>
            <person name="Osman S."/>
            <person name="Markiewicz E."/>
            <person name="Oyono O.L."/>
            <person name="Patti C."/>
            <person name="Phunkhang P."/>
            <person name="Pierre F."/>
            <person name="Priest M."/>
            <person name="Raghuraman S."/>
            <person name="Rege F."/>
            <person name="Reyes R."/>
            <person name="Rise C."/>
            <person name="Rogov P."/>
            <person name="Ross K."/>
            <person name="Ryan E."/>
            <person name="Settipalli S."/>
            <person name="Shea T."/>
            <person name="Sherpa N."/>
            <person name="Shi L."/>
            <person name="Shih D."/>
            <person name="Sparrow T."/>
            <person name="Spaulding J."/>
            <person name="Stalker J."/>
            <person name="Stange-Thomann N."/>
            <person name="Stavropoulos S."/>
            <person name="Stone C."/>
            <person name="Strader C."/>
            <person name="Tesfaye S."/>
            <person name="Thomson T."/>
            <person name="Thoulutsang Y."/>
            <person name="Thoulutsang D."/>
            <person name="Topham K."/>
            <person name="Topping I."/>
            <person name="Tsamla T."/>
            <person name="Vassiliev H."/>
            <person name="Vo A."/>
            <person name="Wangchuk T."/>
            <person name="Wangdi T."/>
            <person name="Weiand M."/>
            <person name="Wilkinson J."/>
            <person name="Wilson A."/>
            <person name="Yadav S."/>
            <person name="Young G."/>
            <person name="Yu Q."/>
            <person name="Zembek L."/>
            <person name="Zhong D."/>
            <person name="Zimmer A."/>
            <person name="Zwirko Z."/>
            <person name="Jaffe D.B."/>
            <person name="Alvarez P."/>
            <person name="Brockman W."/>
            <person name="Butler J."/>
            <person name="Chin C."/>
            <person name="Gnerre S."/>
            <person name="Grabherr M."/>
            <person name="Kleber M."/>
            <person name="Mauceli E."/>
            <person name="MacCallum I."/>
        </authorList>
    </citation>
    <scope>NUCLEOTIDE SEQUENCE [LARGE SCALE GENOMIC DNA]</scope>
    <source>
        <strain evidence="9">TSC#14024-0371.13</strain>
        <strain evidence="10">Tucson 14024-0371.13</strain>
    </source>
</reference>
<evidence type="ECO:0000313" key="8">
    <source>
        <dbReference type="EMBL" id="DBA35692.1"/>
    </source>
</evidence>
<dbReference type="GO" id="GO:0030307">
    <property type="term" value="P:positive regulation of cell growth"/>
    <property type="evidence" value="ECO:0007669"/>
    <property type="project" value="EnsemblMetazoa"/>
</dbReference>
<accession>B3MA66</accession>
<feature type="domain" description="Insulin-like" evidence="7">
    <location>
        <begin position="31"/>
        <end position="133"/>
    </location>
</feature>
<dbReference type="Proteomes" id="UP000007801">
    <property type="component" value="Unassembled WGS sequence"/>
</dbReference>
<dbReference type="InterPro" id="IPR022353">
    <property type="entry name" value="Insulin_CS"/>
</dbReference>
<dbReference type="GO" id="GO:0045793">
    <property type="term" value="P:positive regulation of cell size"/>
    <property type="evidence" value="ECO:0007669"/>
    <property type="project" value="EnsemblMetazoa"/>
</dbReference>
<comment type="subunit">
    <text evidence="2">Heterodimer of a B chain and an A chain linked by two disulfide bonds.</text>
</comment>
<reference evidence="9" key="2">
    <citation type="journal article" date="2008" name="Bioinformatics">
        <title>Assembly reconciliation.</title>
        <authorList>
            <person name="Zimin A.V."/>
            <person name="Smith D.R."/>
            <person name="Sutton G."/>
            <person name="Yorke J.A."/>
        </authorList>
    </citation>
    <scope>NUCLEOTIDE SEQUENCE</scope>
    <source>
        <strain evidence="9">TSC#14024-0371.13</strain>
    </source>
</reference>
<reference evidence="9" key="3">
    <citation type="submission" date="2015-10" db="EMBL/GenBank/DDBJ databases">
        <authorList>
            <consortium name="FlyBase"/>
        </authorList>
    </citation>
    <scope>NUCLEOTIDE SEQUENCE</scope>
    <source>
        <strain evidence="9">TSC#14024-0371.13</strain>
    </source>
</reference>
<gene>
    <name evidence="9" type="primary">Dana\GF24678</name>
    <name evidence="9" type="synonym">dana_GLEANR_9381</name>
    <name evidence="8" type="synonym">DanaCAF1_Ilp2-PA</name>
    <name evidence="9" type="ORF">GF24678</name>
</gene>
<dbReference type="InterPro" id="IPR022352">
    <property type="entry name" value="Ins/IGF/rlx"/>
</dbReference>
<evidence type="ECO:0000256" key="4">
    <source>
        <dbReference type="ARBA" id="ARBA00022729"/>
    </source>
</evidence>
<dbReference type="GO" id="GO:0008340">
    <property type="term" value="P:determination of adult lifespan"/>
    <property type="evidence" value="ECO:0007669"/>
    <property type="project" value="EnsemblMetazoa"/>
</dbReference>
<dbReference type="HOGENOM" id="CLU_125164_0_0_1"/>
<dbReference type="PANTHER" id="PTHR13647">
    <property type="entry name" value="INSULIN-LIKE PEPTIDE 2-RELATED"/>
    <property type="match status" value="1"/>
</dbReference>
<dbReference type="GO" id="GO:1990928">
    <property type="term" value="P:response to amino acid starvation"/>
    <property type="evidence" value="ECO:0007669"/>
    <property type="project" value="EnsemblMetazoa"/>
</dbReference>
<reference evidence="8" key="5">
    <citation type="journal article" date="2023" name="MicroPubl. Biol.">
        <title>Drosophila ananassae - Ilp2.</title>
        <authorList>
            <person name="Myers A.R."/>
            <person name="Huber R."/>
            <person name="Stamm J."/>
            <person name="Arsham A.M."/>
            <person name="Rele C.P."/>
        </authorList>
    </citation>
    <scope>NUCLEOTIDE SEQUENCE</scope>
</reference>
<dbReference type="Pfam" id="PF00049">
    <property type="entry name" value="Insulin"/>
    <property type="match status" value="1"/>
</dbReference>
<dbReference type="GO" id="GO:0008284">
    <property type="term" value="P:positive regulation of cell population proliferation"/>
    <property type="evidence" value="ECO:0007669"/>
    <property type="project" value="EnsemblMetazoa"/>
</dbReference>
<dbReference type="PANTHER" id="PTHR13647:SF4">
    <property type="entry name" value="INSULIN-LIKE PEPTIDE 1-RELATED"/>
    <property type="match status" value="1"/>
</dbReference>
<dbReference type="InterPro" id="IPR016179">
    <property type="entry name" value="Insulin-like"/>
</dbReference>
<dbReference type="GO" id="GO:0040018">
    <property type="term" value="P:positive regulation of multicellular organism growth"/>
    <property type="evidence" value="ECO:0007669"/>
    <property type="project" value="EnsemblMetazoa"/>
</dbReference>
<dbReference type="SUPFAM" id="SSF56994">
    <property type="entry name" value="Insulin-like"/>
    <property type="match status" value="1"/>
</dbReference>
<dbReference type="PROSITE" id="PS00262">
    <property type="entry name" value="INSULIN"/>
    <property type="match status" value="1"/>
</dbReference>
<dbReference type="STRING" id="7217.B3MA66"/>
<evidence type="ECO:0000259" key="7">
    <source>
        <dbReference type="Pfam" id="PF00049"/>
    </source>
</evidence>
<protein>
    <submittedName>
        <fullName evidence="8">Insulin-like peptide 2</fullName>
    </submittedName>
</protein>
<dbReference type="GO" id="GO:0061964">
    <property type="term" value="P:negative regulation of entry into reproductive diapause"/>
    <property type="evidence" value="ECO:0007669"/>
    <property type="project" value="EnsemblMetazoa"/>
</dbReference>
<keyword evidence="3" id="KW-0165">Cleavage on pair of basic residues</keyword>
<dbReference type="GO" id="GO:0045818">
    <property type="term" value="P:negative regulation of glycogen catabolic process"/>
    <property type="evidence" value="ECO:0007669"/>
    <property type="project" value="EnsemblMetazoa"/>
</dbReference>
<dbReference type="PRINTS" id="PR00276">
    <property type="entry name" value="INSULINFAMLY"/>
</dbReference>
<dbReference type="GO" id="GO:0060250">
    <property type="term" value="P:germ-line stem-cell niche homeostasis"/>
    <property type="evidence" value="ECO:0007669"/>
    <property type="project" value="EnsemblMetazoa"/>
</dbReference>
<keyword evidence="4 6" id="KW-0732">Signal</keyword>
<dbReference type="GO" id="GO:0030536">
    <property type="term" value="P:larval feeding behavior"/>
    <property type="evidence" value="ECO:0007669"/>
    <property type="project" value="EnsemblMetazoa"/>
</dbReference>
<dbReference type="GO" id="GO:0046622">
    <property type="term" value="P:positive regulation of organ growth"/>
    <property type="evidence" value="ECO:0007669"/>
    <property type="project" value="EnsemblMetazoa"/>
</dbReference>
<dbReference type="KEGG" id="dan:6507309"/>
<feature type="signal peptide" evidence="6">
    <location>
        <begin position="1"/>
        <end position="21"/>
    </location>
</feature>
<dbReference type="GO" id="GO:0040009">
    <property type="term" value="P:regulation of growth rate"/>
    <property type="evidence" value="ECO:0007669"/>
    <property type="project" value="EnsemblMetazoa"/>
</dbReference>
<dbReference type="InterPro" id="IPR036438">
    <property type="entry name" value="Insulin-like_sf"/>
</dbReference>
<proteinExistence type="evidence at transcript level"/>
<organism evidence="9 10">
    <name type="scientific">Drosophila ananassae</name>
    <name type="common">Fruit fly</name>
    <dbReference type="NCBI Taxonomy" id="7217"/>
    <lineage>
        <taxon>Eukaryota</taxon>
        <taxon>Metazoa</taxon>
        <taxon>Ecdysozoa</taxon>
        <taxon>Arthropoda</taxon>
        <taxon>Hexapoda</taxon>
        <taxon>Insecta</taxon>
        <taxon>Pterygota</taxon>
        <taxon>Neoptera</taxon>
        <taxon>Endopterygota</taxon>
        <taxon>Diptera</taxon>
        <taxon>Brachycera</taxon>
        <taxon>Muscomorpha</taxon>
        <taxon>Ephydroidea</taxon>
        <taxon>Drosophilidae</taxon>
        <taxon>Drosophila</taxon>
        <taxon>Sophophora</taxon>
    </lineage>
</organism>
<dbReference type="PhylomeDB" id="B3MA66"/>
<evidence type="ECO:0000256" key="1">
    <source>
        <dbReference type="ARBA" id="ARBA00009034"/>
    </source>
</evidence>
<name>B3MA66_DROAN</name>
<dbReference type="CTD" id="39150"/>
<feature type="chain" id="PRO_5002792269" evidence="6">
    <location>
        <begin position="22"/>
        <end position="137"/>
    </location>
</feature>